<feature type="repeat" description="TPR" evidence="1">
    <location>
        <begin position="405"/>
        <end position="438"/>
    </location>
</feature>
<dbReference type="PROSITE" id="PS50005">
    <property type="entry name" value="TPR"/>
    <property type="match status" value="7"/>
</dbReference>
<dbReference type="InterPro" id="IPR011990">
    <property type="entry name" value="TPR-like_helical_dom_sf"/>
</dbReference>
<gene>
    <name evidence="3" type="ORF">IFK94_05190</name>
</gene>
<dbReference type="PROSITE" id="PS50293">
    <property type="entry name" value="TPR_REGION"/>
    <property type="match status" value="1"/>
</dbReference>
<evidence type="ECO:0000256" key="2">
    <source>
        <dbReference type="SAM" id="SignalP"/>
    </source>
</evidence>
<dbReference type="AlphaFoldDB" id="A0A8J7CE01"/>
<dbReference type="Pfam" id="PF14559">
    <property type="entry name" value="TPR_19"/>
    <property type="match status" value="1"/>
</dbReference>
<dbReference type="Pfam" id="PF13424">
    <property type="entry name" value="TPR_12"/>
    <property type="match status" value="1"/>
</dbReference>
<reference evidence="3 4" key="1">
    <citation type="submission" date="2020-08" db="EMBL/GenBank/DDBJ databases">
        <title>Acidobacteriota in marine sediments use diverse sulfur dissimilation pathways.</title>
        <authorList>
            <person name="Wasmund K."/>
        </authorList>
    </citation>
    <scope>NUCLEOTIDE SEQUENCE [LARGE SCALE GENOMIC DNA]</scope>
    <source>
        <strain evidence="3">MAG AM4</strain>
    </source>
</reference>
<proteinExistence type="predicted"/>
<dbReference type="Gene3D" id="1.25.40.10">
    <property type="entry name" value="Tetratricopeptide repeat domain"/>
    <property type="match status" value="3"/>
</dbReference>
<keyword evidence="1" id="KW-0802">TPR repeat</keyword>
<feature type="chain" id="PRO_5035247117" evidence="2">
    <location>
        <begin position="28"/>
        <end position="491"/>
    </location>
</feature>
<dbReference type="SUPFAM" id="SSF48452">
    <property type="entry name" value="TPR-like"/>
    <property type="match status" value="2"/>
</dbReference>
<protein>
    <submittedName>
        <fullName evidence="3">Tetratricopeptide repeat protein</fullName>
    </submittedName>
</protein>
<dbReference type="Pfam" id="PF13432">
    <property type="entry name" value="TPR_16"/>
    <property type="match status" value="2"/>
</dbReference>
<feature type="repeat" description="TPR" evidence="1">
    <location>
        <begin position="105"/>
        <end position="138"/>
    </location>
</feature>
<dbReference type="Proteomes" id="UP000648239">
    <property type="component" value="Unassembled WGS sequence"/>
</dbReference>
<sequence length="491" mass="53899">MKRLAAHATFLTVLAAALAFPASPLIAGNAGEIRVESFRLLNEGVTDYNRGRYAEAVEKLRRSSAMALNSFRAYHFLGLALIGTRQYPEALDALEIALDLDPNHLTSLVAYGDAYLKMGETDEAVAAYYRALKIRSEFPNALDGIARGYEAKAQTDKAEEFYQRAIASNRGYAPAYTHLGDLYLRIGRYQDAVRLLSEAVAVRPDYAPGLNRLARGYTHLRMYNEAVATIEKAIELAPGRPEHPTSLGMIQMELGLTHRAEESFGRALELDPDLASAHHGLAELLRRQGRYPEAALRVDQALADARLRPAGREELEAYREALKAEAELYTNLNAAVAGNEAAGSELISLAGIHASRKEWNKAAHYLRLAGPQADQAVLGYYLLMGGEYSRAVELYGALPGLNDDTGLLLNQGIALANLGRDREAAAAYRRVLELDEGNSDAWLYLGNALVRLREDKEAVSAFRRFLQAGGKHTASEQVRRILQQLTGEEGS</sequence>
<feature type="repeat" description="TPR" evidence="1">
    <location>
        <begin position="173"/>
        <end position="206"/>
    </location>
</feature>
<dbReference type="Pfam" id="PF13181">
    <property type="entry name" value="TPR_8"/>
    <property type="match status" value="1"/>
</dbReference>
<dbReference type="InterPro" id="IPR019734">
    <property type="entry name" value="TPR_rpt"/>
</dbReference>
<evidence type="ECO:0000256" key="1">
    <source>
        <dbReference type="PROSITE-ProRule" id="PRU00339"/>
    </source>
</evidence>
<name>A0A8J7CE01_9BACT</name>
<feature type="signal peptide" evidence="2">
    <location>
        <begin position="1"/>
        <end position="27"/>
    </location>
</feature>
<evidence type="ECO:0000313" key="3">
    <source>
        <dbReference type="EMBL" id="MBD3867499.1"/>
    </source>
</evidence>
<dbReference type="PANTHER" id="PTHR12558:SF13">
    <property type="entry name" value="CELL DIVISION CYCLE PROTEIN 27 HOMOLOG"/>
    <property type="match status" value="1"/>
</dbReference>
<feature type="repeat" description="TPR" evidence="1">
    <location>
        <begin position="71"/>
        <end position="104"/>
    </location>
</feature>
<feature type="repeat" description="TPR" evidence="1">
    <location>
        <begin position="439"/>
        <end position="472"/>
    </location>
</feature>
<comment type="caution">
    <text evidence="3">The sequence shown here is derived from an EMBL/GenBank/DDBJ whole genome shotgun (WGS) entry which is preliminary data.</text>
</comment>
<feature type="repeat" description="TPR" evidence="1">
    <location>
        <begin position="207"/>
        <end position="240"/>
    </location>
</feature>
<keyword evidence="2" id="KW-0732">Signal</keyword>
<accession>A0A8J7CE01</accession>
<evidence type="ECO:0000313" key="4">
    <source>
        <dbReference type="Proteomes" id="UP000648239"/>
    </source>
</evidence>
<dbReference type="EMBL" id="JACXWD010000011">
    <property type="protein sequence ID" value="MBD3867499.1"/>
    <property type="molecule type" value="Genomic_DNA"/>
</dbReference>
<feature type="repeat" description="TPR" evidence="1">
    <location>
        <begin position="241"/>
        <end position="274"/>
    </location>
</feature>
<dbReference type="SMART" id="SM00028">
    <property type="entry name" value="TPR"/>
    <property type="match status" value="10"/>
</dbReference>
<dbReference type="PANTHER" id="PTHR12558">
    <property type="entry name" value="CELL DIVISION CYCLE 16,23,27"/>
    <property type="match status" value="1"/>
</dbReference>
<organism evidence="3 4">
    <name type="scientific">Candidatus Polarisedimenticola svalbardensis</name>
    <dbReference type="NCBI Taxonomy" id="2886004"/>
    <lineage>
        <taxon>Bacteria</taxon>
        <taxon>Pseudomonadati</taxon>
        <taxon>Acidobacteriota</taxon>
        <taxon>Candidatus Polarisedimenticolia</taxon>
        <taxon>Candidatus Polarisedimenticolales</taxon>
        <taxon>Candidatus Polarisedimenticolaceae</taxon>
        <taxon>Candidatus Polarisedimenticola</taxon>
    </lineage>
</organism>